<comment type="similarity">
    <text evidence="2">Belongs to the LppX/LprAFG lipoprotein family.</text>
</comment>
<keyword evidence="3" id="KW-0472">Membrane</keyword>
<evidence type="ECO:0000313" key="6">
    <source>
        <dbReference type="Proteomes" id="UP000271678"/>
    </source>
</evidence>
<dbReference type="AlphaFoldDB" id="A0A3M9MIH7"/>
<dbReference type="Proteomes" id="UP000271678">
    <property type="component" value="Unassembled WGS sequence"/>
</dbReference>
<dbReference type="Gene3D" id="2.50.20.20">
    <property type="match status" value="1"/>
</dbReference>
<proteinExistence type="inferred from homology"/>
<dbReference type="SUPFAM" id="SSF89392">
    <property type="entry name" value="Prokaryotic lipoproteins and lipoprotein localization factors"/>
    <property type="match status" value="1"/>
</dbReference>
<keyword evidence="3" id="KW-1003">Cell membrane</keyword>
<evidence type="ECO:0000256" key="4">
    <source>
        <dbReference type="SAM" id="MobiDB-lite"/>
    </source>
</evidence>
<evidence type="ECO:0000256" key="3">
    <source>
        <dbReference type="ARBA" id="ARBA00022475"/>
    </source>
</evidence>
<evidence type="ECO:0000256" key="2">
    <source>
        <dbReference type="ARBA" id="ARBA00009194"/>
    </source>
</evidence>
<keyword evidence="6" id="KW-1185">Reference proteome</keyword>
<gene>
    <name evidence="5" type="ORF">EFY87_01335</name>
</gene>
<dbReference type="InterPro" id="IPR029046">
    <property type="entry name" value="LolA/LolB/LppX"/>
</dbReference>
<keyword evidence="5" id="KW-0449">Lipoprotein</keyword>
<dbReference type="Pfam" id="PF07161">
    <property type="entry name" value="LppX_LprAFG"/>
    <property type="match status" value="1"/>
</dbReference>
<protein>
    <submittedName>
        <fullName evidence="5">LppX_LprAFG lipoprotein</fullName>
    </submittedName>
</protein>
<sequence length="276" mass="28259">MTALSRSRPPDGVEPDAAPVRQPDATAPSKSGKDRLHCMRRTLTVTSSLALAATIALTGCSSGSKKSASTASGSTVTPAATLAKAKQTLDDTSGVHLKLSSANLPSDQNGLINGEGDGSHAPAFKGTIGVRIPAAGTVSVPIIAVNGSVWAKTPLSPTMSKIDPKQFGAPDPAQIFATDGGFSSLLVATQSPKFGAKKRDGKDIVQTVTGTLPGAAIKKTLSFGDSSQTYRAVYLITSTGELRSAEITGQFYPGATNTSYTVDFSEYGEKVAISAP</sequence>
<comment type="subcellular location">
    <subcellularLocation>
        <location evidence="1">Cell envelope</location>
    </subcellularLocation>
</comment>
<dbReference type="GO" id="GO:0030313">
    <property type="term" value="C:cell envelope"/>
    <property type="evidence" value="ECO:0007669"/>
    <property type="project" value="UniProtKB-SubCell"/>
</dbReference>
<accession>A0A3M9MIH7</accession>
<feature type="region of interest" description="Disordered" evidence="4">
    <location>
        <begin position="1"/>
        <end position="37"/>
    </location>
</feature>
<reference evidence="5 6" key="1">
    <citation type="submission" date="2018-11" db="EMBL/GenBank/DDBJ databases">
        <title>Draft genome of Simplicispira Flexivirga sp. BO-16.</title>
        <authorList>
            <person name="Im W.T."/>
        </authorList>
    </citation>
    <scope>NUCLEOTIDE SEQUENCE [LARGE SCALE GENOMIC DNA]</scope>
    <source>
        <strain evidence="5 6">BO-16</strain>
    </source>
</reference>
<organism evidence="5 6">
    <name type="scientific">Flexivirga caeni</name>
    <dbReference type="NCBI Taxonomy" id="2294115"/>
    <lineage>
        <taxon>Bacteria</taxon>
        <taxon>Bacillati</taxon>
        <taxon>Actinomycetota</taxon>
        <taxon>Actinomycetes</taxon>
        <taxon>Micrococcales</taxon>
        <taxon>Dermacoccaceae</taxon>
        <taxon>Flexivirga</taxon>
    </lineage>
</organism>
<dbReference type="CDD" id="cd16334">
    <property type="entry name" value="LppX-like"/>
    <property type="match status" value="1"/>
</dbReference>
<evidence type="ECO:0000256" key="1">
    <source>
        <dbReference type="ARBA" id="ARBA00004196"/>
    </source>
</evidence>
<comment type="caution">
    <text evidence="5">The sequence shown here is derived from an EMBL/GenBank/DDBJ whole genome shotgun (WGS) entry which is preliminary data.</text>
</comment>
<dbReference type="InterPro" id="IPR009830">
    <property type="entry name" value="LppX/LprAFG"/>
</dbReference>
<name>A0A3M9MIH7_9MICO</name>
<evidence type="ECO:0000313" key="5">
    <source>
        <dbReference type="EMBL" id="RNI25304.1"/>
    </source>
</evidence>
<dbReference type="EMBL" id="RJJQ01000001">
    <property type="protein sequence ID" value="RNI25304.1"/>
    <property type="molecule type" value="Genomic_DNA"/>
</dbReference>